<accession>A0AAJ2UJ66</accession>
<gene>
    <name evidence="1" type="ORF">Q7V66_10545</name>
</gene>
<comment type="caution">
    <text evidence="1">The sequence shown here is derived from an EMBL/GenBank/DDBJ whole genome shotgun (WGS) entry which is preliminary data.</text>
</comment>
<organism evidence="1 2">
    <name type="scientific">Streptococcus suis</name>
    <dbReference type="NCBI Taxonomy" id="1307"/>
    <lineage>
        <taxon>Bacteria</taxon>
        <taxon>Bacillati</taxon>
        <taxon>Bacillota</taxon>
        <taxon>Bacilli</taxon>
        <taxon>Lactobacillales</taxon>
        <taxon>Streptococcaceae</taxon>
        <taxon>Streptococcus</taxon>
    </lineage>
</organism>
<proteinExistence type="predicted"/>
<sequence length="69" mass="8314">MKTILRYSWYQEKYNLHRSVNGFFYYLRKLPLVGKCIPESIFKSYSFKSSLFLVLHILSIPSRFLIKGF</sequence>
<dbReference type="EMBL" id="JAUTFL010000032">
    <property type="protein sequence ID" value="MDW8646563.1"/>
    <property type="molecule type" value="Genomic_DNA"/>
</dbReference>
<dbReference type="RefSeq" id="WP_313926426.1">
    <property type="nucleotide sequence ID" value="NZ_CP135090.1"/>
</dbReference>
<dbReference type="Proteomes" id="UP001276229">
    <property type="component" value="Unassembled WGS sequence"/>
</dbReference>
<reference evidence="1" key="1">
    <citation type="submission" date="2023-07" db="EMBL/GenBank/DDBJ databases">
        <title>Characterization of virulence traits, antimicrobial resistance genes carried by mobile genetic elements and competence in Streptococcus suis strains isolated in France.</title>
        <authorList>
            <person name="Dechene-Tempier M."/>
            <person name="Marois-Crehan C."/>
            <person name="De Boisseson C."/>
            <person name="Lucas P."/>
            <person name="Bougeard S."/>
            <person name="Libante V."/>
            <person name="Payot S."/>
        </authorList>
    </citation>
    <scope>NUCLEOTIDE SEQUENCE</scope>
    <source>
        <strain evidence="1">1551</strain>
    </source>
</reference>
<evidence type="ECO:0000313" key="2">
    <source>
        <dbReference type="Proteomes" id="UP001276229"/>
    </source>
</evidence>
<protein>
    <submittedName>
        <fullName evidence="1">Uncharacterized protein</fullName>
    </submittedName>
</protein>
<evidence type="ECO:0000313" key="1">
    <source>
        <dbReference type="EMBL" id="MDW8646563.1"/>
    </source>
</evidence>
<name>A0AAJ2UJ66_STRSU</name>
<dbReference type="AlphaFoldDB" id="A0AAJ2UJ66"/>